<gene>
    <name evidence="1" type="ORF">V865_002240</name>
</gene>
<evidence type="ECO:0000313" key="1">
    <source>
        <dbReference type="EMBL" id="WWD04174.1"/>
    </source>
</evidence>
<keyword evidence="2" id="KW-1185">Reference proteome</keyword>
<dbReference type="KEGG" id="ker:91101044"/>
<dbReference type="AlphaFoldDB" id="A0AAX4KDS7"/>
<protein>
    <submittedName>
        <fullName evidence="1">Uncharacterized protein</fullName>
    </submittedName>
</protein>
<dbReference type="GeneID" id="91101044"/>
<dbReference type="RefSeq" id="XP_066082141.1">
    <property type="nucleotide sequence ID" value="XM_066226044.1"/>
</dbReference>
<sequence>MSQSNSSASFSQTDRLTLKTLARAMLQGYQEEWVINAVDHVESHMQSQLMDMSDTTTAKSKLRTTCDEIKSSASNAPKGKSAIR</sequence>
<evidence type="ECO:0000313" key="2">
    <source>
        <dbReference type="Proteomes" id="UP001358614"/>
    </source>
</evidence>
<accession>A0AAX4KDS7</accession>
<reference evidence="1 2" key="1">
    <citation type="submission" date="2024-01" db="EMBL/GenBank/DDBJ databases">
        <title>Comparative genomics of Cryptococcus and Kwoniella reveals pathogenesis evolution and contrasting modes of karyotype evolution via chromosome fusion or intercentromeric recombination.</title>
        <authorList>
            <person name="Coelho M.A."/>
            <person name="David-Palma M."/>
            <person name="Shea T."/>
            <person name="Bowers K."/>
            <person name="McGinley-Smith S."/>
            <person name="Mohammad A.W."/>
            <person name="Gnirke A."/>
            <person name="Yurkov A.M."/>
            <person name="Nowrousian M."/>
            <person name="Sun S."/>
            <person name="Cuomo C.A."/>
            <person name="Heitman J."/>
        </authorList>
    </citation>
    <scope>NUCLEOTIDE SEQUENCE [LARGE SCALE GENOMIC DNA]</scope>
    <source>
        <strain evidence="1 2">PYCC6329</strain>
    </source>
</reference>
<proteinExistence type="predicted"/>
<name>A0AAX4KDS7_9TREE</name>
<organism evidence="1 2">
    <name type="scientific">Kwoniella europaea PYCC6329</name>
    <dbReference type="NCBI Taxonomy" id="1423913"/>
    <lineage>
        <taxon>Eukaryota</taxon>
        <taxon>Fungi</taxon>
        <taxon>Dikarya</taxon>
        <taxon>Basidiomycota</taxon>
        <taxon>Agaricomycotina</taxon>
        <taxon>Tremellomycetes</taxon>
        <taxon>Tremellales</taxon>
        <taxon>Cryptococcaceae</taxon>
        <taxon>Kwoniella</taxon>
    </lineage>
</organism>
<dbReference type="Proteomes" id="UP001358614">
    <property type="component" value="Chromosome 1"/>
</dbReference>
<dbReference type="EMBL" id="CP144089">
    <property type="protein sequence ID" value="WWD04174.1"/>
    <property type="molecule type" value="Genomic_DNA"/>
</dbReference>